<dbReference type="PANTHER" id="PTHR48081:SF6">
    <property type="entry name" value="PEPTIDASE S9 PROLYL OLIGOPEPTIDASE CATALYTIC DOMAIN-CONTAINING PROTEIN"/>
    <property type="match status" value="1"/>
</dbReference>
<dbReference type="InterPro" id="IPR050300">
    <property type="entry name" value="GDXG_lipolytic_enzyme"/>
</dbReference>
<dbReference type="Proteomes" id="UP000215002">
    <property type="component" value="Chromosome"/>
</dbReference>
<feature type="domain" description="BD-FAE-like" evidence="3">
    <location>
        <begin position="142"/>
        <end position="191"/>
    </location>
</feature>
<feature type="chain" id="PRO_5012081544" evidence="2">
    <location>
        <begin position="20"/>
        <end position="295"/>
    </location>
</feature>
<keyword evidence="5" id="KW-1185">Reference proteome</keyword>
<dbReference type="Pfam" id="PF20434">
    <property type="entry name" value="BD-FAE"/>
    <property type="match status" value="1"/>
</dbReference>
<sequence>MNRRIAIACLLLIALGAKAQQKVIQLYNGAAPGSEKWTYNEKEYGTGSGNALVYNVSHPTLTVYPADPSIATGTAVIVCPGGGFYILAIDSEGIDVAHWLNKKGVTVFVLKYRVARSLTDNPGKELGDNMKKSDFADKIKPIVPFAIADGREAIKYVRAHSADYGIATNRVGIIGFSAGGTVAASSAFNYTAENRPDFAAPIYAYIPHFLQGTVLPDAPPLFIAAATDDQLGLAPHSVDLYSKWLVAKHPAELHIYEKGGHGFGMHKQNIPTDSWIERFGDWLGLQGLLKAAIAK</sequence>
<dbReference type="SUPFAM" id="SSF53474">
    <property type="entry name" value="alpha/beta-Hydrolases"/>
    <property type="match status" value="1"/>
</dbReference>
<keyword evidence="4" id="KW-0624">Polysaccharide degradation</keyword>
<dbReference type="GO" id="GO:0016798">
    <property type="term" value="F:hydrolase activity, acting on glycosyl bonds"/>
    <property type="evidence" value="ECO:0007669"/>
    <property type="project" value="UniProtKB-KW"/>
</dbReference>
<keyword evidence="2" id="KW-0732">Signal</keyword>
<proteinExistence type="predicted"/>
<keyword evidence="4" id="KW-0858">Xylan degradation</keyword>
<keyword evidence="4" id="KW-0119">Carbohydrate metabolism</keyword>
<name>A0A223P397_9SPHI</name>
<evidence type="ECO:0000256" key="1">
    <source>
        <dbReference type="ARBA" id="ARBA00022801"/>
    </source>
</evidence>
<organism evidence="4 5">
    <name type="scientific">Mucilaginibacter xinganensis</name>
    <dbReference type="NCBI Taxonomy" id="1234841"/>
    <lineage>
        <taxon>Bacteria</taxon>
        <taxon>Pseudomonadati</taxon>
        <taxon>Bacteroidota</taxon>
        <taxon>Sphingobacteriia</taxon>
        <taxon>Sphingobacteriales</taxon>
        <taxon>Sphingobacteriaceae</taxon>
        <taxon>Mucilaginibacter</taxon>
    </lineage>
</organism>
<dbReference type="InterPro" id="IPR049492">
    <property type="entry name" value="BD-FAE-like_dom"/>
</dbReference>
<keyword evidence="4" id="KW-0326">Glycosidase</keyword>
<dbReference type="RefSeq" id="WP_094572327.1">
    <property type="nucleotide sequence ID" value="NZ_CP022743.1"/>
</dbReference>
<reference evidence="4 5" key="1">
    <citation type="submission" date="2017-08" db="EMBL/GenBank/DDBJ databases">
        <title>Complete genome sequence of Mucilaginibacter sp. strain BJC16-A31.</title>
        <authorList>
            <consortium name="Henan University of Science and Technology"/>
            <person name="You X."/>
        </authorList>
    </citation>
    <scope>NUCLEOTIDE SEQUENCE [LARGE SCALE GENOMIC DNA]</scope>
    <source>
        <strain evidence="4 5">BJC16-A31</strain>
    </source>
</reference>
<keyword evidence="1 4" id="KW-0378">Hydrolase</keyword>
<evidence type="ECO:0000313" key="4">
    <source>
        <dbReference type="EMBL" id="ASU36291.1"/>
    </source>
</evidence>
<evidence type="ECO:0000256" key="2">
    <source>
        <dbReference type="SAM" id="SignalP"/>
    </source>
</evidence>
<feature type="signal peptide" evidence="2">
    <location>
        <begin position="1"/>
        <end position="19"/>
    </location>
</feature>
<dbReference type="Gene3D" id="3.40.50.1820">
    <property type="entry name" value="alpha/beta hydrolase"/>
    <property type="match status" value="1"/>
</dbReference>
<dbReference type="KEGG" id="muc:MuYL_4406"/>
<protein>
    <submittedName>
        <fullName evidence="4">1,4--xylanase A</fullName>
    </submittedName>
</protein>
<dbReference type="GO" id="GO:0045493">
    <property type="term" value="P:xylan catabolic process"/>
    <property type="evidence" value="ECO:0007669"/>
    <property type="project" value="UniProtKB-KW"/>
</dbReference>
<dbReference type="AlphaFoldDB" id="A0A223P397"/>
<dbReference type="InterPro" id="IPR029058">
    <property type="entry name" value="AB_hydrolase_fold"/>
</dbReference>
<dbReference type="EMBL" id="CP022743">
    <property type="protein sequence ID" value="ASU36291.1"/>
    <property type="molecule type" value="Genomic_DNA"/>
</dbReference>
<dbReference type="PANTHER" id="PTHR48081">
    <property type="entry name" value="AB HYDROLASE SUPERFAMILY PROTEIN C4A8.06C"/>
    <property type="match status" value="1"/>
</dbReference>
<evidence type="ECO:0000313" key="5">
    <source>
        <dbReference type="Proteomes" id="UP000215002"/>
    </source>
</evidence>
<gene>
    <name evidence="4" type="ORF">MuYL_4406</name>
</gene>
<accession>A0A223P397</accession>
<dbReference type="OrthoDB" id="9794725at2"/>
<evidence type="ECO:0000259" key="3">
    <source>
        <dbReference type="Pfam" id="PF20434"/>
    </source>
</evidence>